<evidence type="ECO:0000256" key="1">
    <source>
        <dbReference type="ARBA" id="ARBA00007698"/>
    </source>
</evidence>
<dbReference type="GO" id="GO:0005840">
    <property type="term" value="C:ribosome"/>
    <property type="evidence" value="ECO:0007669"/>
    <property type="project" value="UniProtKB-KW"/>
</dbReference>
<name>A0A6J4U6F2_9BACT</name>
<evidence type="ECO:0000313" key="9">
    <source>
        <dbReference type="EMBL" id="CAA9542309.1"/>
    </source>
</evidence>
<dbReference type="HAMAP" id="MF_00382">
    <property type="entry name" value="Ribosomal_bL20"/>
    <property type="match status" value="1"/>
</dbReference>
<dbReference type="CDD" id="cd07026">
    <property type="entry name" value="Ribosomal_L20"/>
    <property type="match status" value="1"/>
</dbReference>
<evidence type="ECO:0000256" key="7">
    <source>
        <dbReference type="HAMAP-Rule" id="MF_00382"/>
    </source>
</evidence>
<evidence type="ECO:0000256" key="6">
    <source>
        <dbReference type="ARBA" id="ARBA00035172"/>
    </source>
</evidence>
<protein>
    <recommendedName>
        <fullName evidence="6 7">Large ribosomal subunit protein bL20</fullName>
    </recommendedName>
</protein>
<dbReference type="InterPro" id="IPR005813">
    <property type="entry name" value="Ribosomal_bL20"/>
</dbReference>
<keyword evidence="5 7" id="KW-0687">Ribonucleoprotein</keyword>
<proteinExistence type="inferred from homology"/>
<dbReference type="FunFam" id="1.10.1900.20:FF:000001">
    <property type="entry name" value="50S ribosomal protein L20"/>
    <property type="match status" value="1"/>
</dbReference>
<evidence type="ECO:0000256" key="4">
    <source>
        <dbReference type="ARBA" id="ARBA00022980"/>
    </source>
</evidence>
<dbReference type="GO" id="GO:0006412">
    <property type="term" value="P:translation"/>
    <property type="evidence" value="ECO:0007669"/>
    <property type="project" value="InterPro"/>
</dbReference>
<comment type="similarity">
    <text evidence="1 7 8">Belongs to the bacterial ribosomal protein bL20 family.</text>
</comment>
<evidence type="ECO:0000256" key="5">
    <source>
        <dbReference type="ARBA" id="ARBA00023274"/>
    </source>
</evidence>
<dbReference type="GO" id="GO:0000027">
    <property type="term" value="P:ribosomal large subunit assembly"/>
    <property type="evidence" value="ECO:0007669"/>
    <property type="project" value="UniProtKB-UniRule"/>
</dbReference>
<dbReference type="GO" id="GO:0003735">
    <property type="term" value="F:structural constituent of ribosome"/>
    <property type="evidence" value="ECO:0007669"/>
    <property type="project" value="InterPro"/>
</dbReference>
<dbReference type="SUPFAM" id="SSF74731">
    <property type="entry name" value="Ribosomal protein L20"/>
    <property type="match status" value="1"/>
</dbReference>
<reference evidence="9" key="1">
    <citation type="submission" date="2020-02" db="EMBL/GenBank/DDBJ databases">
        <authorList>
            <person name="Meier V. D."/>
        </authorList>
    </citation>
    <scope>NUCLEOTIDE SEQUENCE</scope>
    <source>
        <strain evidence="9">AVDCRST_MAG59</strain>
    </source>
</reference>
<dbReference type="AlphaFoldDB" id="A0A6J4U6F2"/>
<keyword evidence="4 7" id="KW-0689">Ribosomal protein</keyword>
<dbReference type="InterPro" id="IPR035566">
    <property type="entry name" value="Ribosomal_protein_bL20_C"/>
</dbReference>
<accession>A0A6J4U6F2</accession>
<dbReference type="GO" id="GO:1990904">
    <property type="term" value="C:ribonucleoprotein complex"/>
    <property type="evidence" value="ECO:0007669"/>
    <property type="project" value="UniProtKB-KW"/>
</dbReference>
<organism evidence="9">
    <name type="scientific">uncultured Thermomicrobiales bacterium</name>
    <dbReference type="NCBI Taxonomy" id="1645740"/>
    <lineage>
        <taxon>Bacteria</taxon>
        <taxon>Pseudomonadati</taxon>
        <taxon>Thermomicrobiota</taxon>
        <taxon>Thermomicrobia</taxon>
        <taxon>Thermomicrobiales</taxon>
        <taxon>environmental samples</taxon>
    </lineage>
</organism>
<keyword evidence="3 7" id="KW-0694">RNA-binding</keyword>
<dbReference type="Pfam" id="PF00453">
    <property type="entry name" value="Ribosomal_L20"/>
    <property type="match status" value="1"/>
</dbReference>
<dbReference type="Gene3D" id="1.10.1900.20">
    <property type="entry name" value="Ribosomal protein L20"/>
    <property type="match status" value="1"/>
</dbReference>
<dbReference type="PROSITE" id="PS00937">
    <property type="entry name" value="RIBOSOMAL_L20"/>
    <property type="match status" value="1"/>
</dbReference>
<dbReference type="GO" id="GO:0019843">
    <property type="term" value="F:rRNA binding"/>
    <property type="evidence" value="ECO:0007669"/>
    <property type="project" value="UniProtKB-UniRule"/>
</dbReference>
<gene>
    <name evidence="7" type="primary">rplT</name>
    <name evidence="9" type="ORF">AVDCRST_MAG59-941</name>
</gene>
<evidence type="ECO:0000256" key="3">
    <source>
        <dbReference type="ARBA" id="ARBA00022884"/>
    </source>
</evidence>
<dbReference type="EMBL" id="CADCWF010000052">
    <property type="protein sequence ID" value="CAA9542309.1"/>
    <property type="molecule type" value="Genomic_DNA"/>
</dbReference>
<evidence type="ECO:0000256" key="8">
    <source>
        <dbReference type="RuleBase" id="RU000560"/>
    </source>
</evidence>
<keyword evidence="2 7" id="KW-0699">rRNA-binding</keyword>
<comment type="function">
    <text evidence="7 8">Binds directly to 23S ribosomal RNA and is necessary for the in vitro assembly process of the 50S ribosomal subunit. It is not involved in the protein synthesizing functions of that subunit.</text>
</comment>
<dbReference type="PANTHER" id="PTHR10986">
    <property type="entry name" value="39S RIBOSOMAL PROTEIN L20"/>
    <property type="match status" value="1"/>
</dbReference>
<dbReference type="InterPro" id="IPR049946">
    <property type="entry name" value="RIBOSOMAL_L20_CS"/>
</dbReference>
<evidence type="ECO:0000256" key="2">
    <source>
        <dbReference type="ARBA" id="ARBA00022730"/>
    </source>
</evidence>
<sequence>MARVKRGVTAHRRHKKVLAQVKGHYSTNNRLFKRANESLMRSLAYAYRDRRTRKRDMRRLWIVRINAAARLNGLSYSRLIQGLTLANVAVDRKMMADLAVRDADAFTAIVAVARQALPTA</sequence>
<dbReference type="NCBIfam" id="TIGR01032">
    <property type="entry name" value="rplT_bact"/>
    <property type="match status" value="1"/>
</dbReference>
<dbReference type="PRINTS" id="PR00062">
    <property type="entry name" value="RIBOSOMALL20"/>
</dbReference>
<dbReference type="Gene3D" id="6.10.160.10">
    <property type="match status" value="1"/>
</dbReference>